<feature type="transmembrane region" description="Helical" evidence="8">
    <location>
        <begin position="78"/>
        <end position="96"/>
    </location>
</feature>
<dbReference type="PANTHER" id="PTHR21624:SF1">
    <property type="entry name" value="ALKYLGLYCEROL MONOOXYGENASE"/>
    <property type="match status" value="1"/>
</dbReference>
<evidence type="ECO:0000256" key="8">
    <source>
        <dbReference type="SAM" id="Phobius"/>
    </source>
</evidence>
<keyword evidence="4" id="KW-0560">Oxidoreductase</keyword>
<feature type="transmembrane region" description="Helical" evidence="8">
    <location>
        <begin position="45"/>
        <end position="66"/>
    </location>
</feature>
<evidence type="ECO:0000256" key="7">
    <source>
        <dbReference type="SAM" id="MobiDB-lite"/>
    </source>
</evidence>
<feature type="domain" description="Fatty acid hydroxylase" evidence="9">
    <location>
        <begin position="82"/>
        <end position="215"/>
    </location>
</feature>
<evidence type="ECO:0000256" key="1">
    <source>
        <dbReference type="ARBA" id="ARBA00004127"/>
    </source>
</evidence>
<organism evidence="10 11">
    <name type="scientific">Corallococcus macrosporus</name>
    <dbReference type="NCBI Taxonomy" id="35"/>
    <lineage>
        <taxon>Bacteria</taxon>
        <taxon>Pseudomonadati</taxon>
        <taxon>Myxococcota</taxon>
        <taxon>Myxococcia</taxon>
        <taxon>Myxococcales</taxon>
        <taxon>Cystobacterineae</taxon>
        <taxon>Myxococcaceae</taxon>
        <taxon>Corallococcus</taxon>
    </lineage>
</organism>
<proteinExistence type="predicted"/>
<gene>
    <name evidence="10" type="ORF">JYK02_27255</name>
</gene>
<evidence type="ECO:0000313" key="11">
    <source>
        <dbReference type="Proteomes" id="UP000664052"/>
    </source>
</evidence>
<dbReference type="PANTHER" id="PTHR21624">
    <property type="entry name" value="STEROL DESATURASE-RELATED PROTEIN"/>
    <property type="match status" value="1"/>
</dbReference>
<evidence type="ECO:0000259" key="9">
    <source>
        <dbReference type="Pfam" id="PF04116"/>
    </source>
</evidence>
<evidence type="ECO:0000256" key="5">
    <source>
        <dbReference type="ARBA" id="ARBA00023098"/>
    </source>
</evidence>
<evidence type="ECO:0000313" key="10">
    <source>
        <dbReference type="EMBL" id="MBN8231222.1"/>
    </source>
</evidence>
<keyword evidence="2 8" id="KW-0812">Transmembrane</keyword>
<dbReference type="InterPro" id="IPR051689">
    <property type="entry name" value="Sterol_desaturase/TMEM195"/>
</dbReference>
<protein>
    <submittedName>
        <fullName evidence="10">Sterol desaturase family protein</fullName>
    </submittedName>
</protein>
<reference evidence="10 11" key="1">
    <citation type="submission" date="2021-02" db="EMBL/GenBank/DDBJ databases">
        <title>De Novo genome assembly of isolated myxobacteria.</title>
        <authorList>
            <person name="Stevens D.C."/>
        </authorList>
    </citation>
    <scope>NUCLEOTIDE SEQUENCE [LARGE SCALE GENOMIC DNA]</scope>
    <source>
        <strain evidence="10 11">ATCC 29039</strain>
    </source>
</reference>
<dbReference type="InterPro" id="IPR006694">
    <property type="entry name" value="Fatty_acid_hydroxylase"/>
</dbReference>
<accession>A0ABS3DIQ5</accession>
<feature type="region of interest" description="Disordered" evidence="7">
    <location>
        <begin position="406"/>
        <end position="426"/>
    </location>
</feature>
<dbReference type="Proteomes" id="UP000664052">
    <property type="component" value="Unassembled WGS sequence"/>
</dbReference>
<evidence type="ECO:0000256" key="4">
    <source>
        <dbReference type="ARBA" id="ARBA00023002"/>
    </source>
</evidence>
<dbReference type="EMBL" id="JAFIMU010000008">
    <property type="protein sequence ID" value="MBN8231222.1"/>
    <property type="molecule type" value="Genomic_DNA"/>
</dbReference>
<comment type="subcellular location">
    <subcellularLocation>
        <location evidence="1">Endomembrane system</location>
        <topology evidence="1">Multi-pass membrane protein</topology>
    </subcellularLocation>
</comment>
<name>A0ABS3DIQ5_9BACT</name>
<keyword evidence="5" id="KW-0443">Lipid metabolism</keyword>
<evidence type="ECO:0000256" key="6">
    <source>
        <dbReference type="ARBA" id="ARBA00023136"/>
    </source>
</evidence>
<dbReference type="RefSeq" id="WP_207055466.1">
    <property type="nucleotide sequence ID" value="NZ_JAFIMU010000008.1"/>
</dbReference>
<dbReference type="Pfam" id="PF04116">
    <property type="entry name" value="FA_hydroxylase"/>
    <property type="match status" value="1"/>
</dbReference>
<keyword evidence="6 8" id="KW-0472">Membrane</keyword>
<evidence type="ECO:0000256" key="3">
    <source>
        <dbReference type="ARBA" id="ARBA00022989"/>
    </source>
</evidence>
<feature type="transmembrane region" description="Helical" evidence="8">
    <location>
        <begin position="137"/>
        <end position="161"/>
    </location>
</feature>
<sequence length="426" mass="47962">MSINVYAVATPFVIALALAEFAWCVARRNGYYSFQDSIASMGTAVMNQCVNVAVALLVLPLFTALGQFAPWRLDASSPLSLVALFLGVDFLFYWFHRFGHRTNIGWAAHSPHHSTEELNYAVALRASVTQRLFSFLFYWPLVLVGFPPEAVLAMVAFHLVLQFIPHTRVIPRLPAWVESWLNTPSHHRVHHARNDAYIDKNYAGFLIIWDRMFGTYAEETEPCSYGLTTPANTWDPTAINFQAWARLFADAFATKRAWDRLRIWVMPTGWRPADLPPRALGYWKQDGAEVKYHSRELPGVRGYLVFQLFASMPFMLLVSHHASPLSGWQKVALSLLLWATATAWSGMLESKGWSEPLELARVLAMGVAVTLWLVWAQAPQGWSALTASWLMVSLVWLRLARGGEARTEGQERSPAPGQASSGRKTR</sequence>
<evidence type="ECO:0000256" key="2">
    <source>
        <dbReference type="ARBA" id="ARBA00022692"/>
    </source>
</evidence>
<keyword evidence="3 8" id="KW-1133">Transmembrane helix</keyword>
<comment type="caution">
    <text evidence="10">The sequence shown here is derived from an EMBL/GenBank/DDBJ whole genome shotgun (WGS) entry which is preliminary data.</text>
</comment>
<keyword evidence="11" id="KW-1185">Reference proteome</keyword>